<dbReference type="EMBL" id="FNNA01000002">
    <property type="protein sequence ID" value="SDX07118.1"/>
    <property type="molecule type" value="Genomic_DNA"/>
</dbReference>
<accession>A0A1H2YQM1</accession>
<sequence>MFPPDKLREHRMLSDIIFICGGLAVFALAGLAVRGAERL</sequence>
<reference evidence="3" key="1">
    <citation type="submission" date="2016-10" db="EMBL/GenBank/DDBJ databases">
        <authorList>
            <person name="Varghese N."/>
            <person name="Submissions S."/>
        </authorList>
    </citation>
    <scope>NUCLEOTIDE SEQUENCE [LARGE SCALE GENOMIC DNA]</scope>
    <source>
        <strain evidence="3">DSM 29303</strain>
    </source>
</reference>
<dbReference type="STRING" id="1545044.SAMN05444276_102940"/>
<name>A0A1H2YQM1_9RHOB</name>
<keyword evidence="3" id="KW-1185">Reference proteome</keyword>
<keyword evidence="1" id="KW-0472">Membrane</keyword>
<feature type="transmembrane region" description="Helical" evidence="1">
    <location>
        <begin position="12"/>
        <end position="33"/>
    </location>
</feature>
<evidence type="ECO:0000313" key="2">
    <source>
        <dbReference type="EMBL" id="SDX07118.1"/>
    </source>
</evidence>
<gene>
    <name evidence="2" type="ORF">SAMN05444276_102940</name>
</gene>
<keyword evidence="1" id="KW-1133">Transmembrane helix</keyword>
<keyword evidence="1" id="KW-0812">Transmembrane</keyword>
<organism evidence="2 3">
    <name type="scientific">Paracoccus sanguinis</name>
    <dbReference type="NCBI Taxonomy" id="1545044"/>
    <lineage>
        <taxon>Bacteria</taxon>
        <taxon>Pseudomonadati</taxon>
        <taxon>Pseudomonadota</taxon>
        <taxon>Alphaproteobacteria</taxon>
        <taxon>Rhodobacterales</taxon>
        <taxon>Paracoccaceae</taxon>
        <taxon>Paracoccus</taxon>
    </lineage>
</organism>
<dbReference type="AlphaFoldDB" id="A0A1H2YQM1"/>
<proteinExistence type="predicted"/>
<protein>
    <submittedName>
        <fullName evidence="2">Uncharacterized protein</fullName>
    </submittedName>
</protein>
<evidence type="ECO:0000313" key="3">
    <source>
        <dbReference type="Proteomes" id="UP000182944"/>
    </source>
</evidence>
<evidence type="ECO:0000256" key="1">
    <source>
        <dbReference type="SAM" id="Phobius"/>
    </source>
</evidence>
<dbReference type="Proteomes" id="UP000182944">
    <property type="component" value="Unassembled WGS sequence"/>
</dbReference>